<dbReference type="AlphaFoldDB" id="A0A814RSS5"/>
<dbReference type="InterPro" id="IPR002347">
    <property type="entry name" value="SDR_fam"/>
</dbReference>
<evidence type="ECO:0000256" key="1">
    <source>
        <dbReference type="ARBA" id="ARBA00023002"/>
    </source>
</evidence>
<dbReference type="PROSITE" id="PS00061">
    <property type="entry name" value="ADH_SHORT"/>
    <property type="match status" value="1"/>
</dbReference>
<dbReference type="InterPro" id="IPR020904">
    <property type="entry name" value="Sc_DH/Rdtase_CS"/>
</dbReference>
<name>A0A814RSS5_ADIRI</name>
<dbReference type="GO" id="GO:0008202">
    <property type="term" value="P:steroid metabolic process"/>
    <property type="evidence" value="ECO:0007669"/>
    <property type="project" value="TreeGrafter"/>
</dbReference>
<dbReference type="GO" id="GO:0016491">
    <property type="term" value="F:oxidoreductase activity"/>
    <property type="evidence" value="ECO:0007669"/>
    <property type="project" value="UniProtKB-KW"/>
</dbReference>
<accession>A0A814RSS5</accession>
<dbReference type="InterPro" id="IPR036291">
    <property type="entry name" value="NAD(P)-bd_dom_sf"/>
</dbReference>
<evidence type="ECO:0000256" key="2">
    <source>
        <dbReference type="RuleBase" id="RU000363"/>
    </source>
</evidence>
<evidence type="ECO:0000313" key="3">
    <source>
        <dbReference type="EMBL" id="CAF1136834.1"/>
    </source>
</evidence>
<gene>
    <name evidence="3" type="ORF">XAT740_LOCUS20202</name>
</gene>
<dbReference type="PANTHER" id="PTHR43313">
    <property type="entry name" value="SHORT-CHAIN DEHYDROGENASE/REDUCTASE FAMILY 9C"/>
    <property type="match status" value="1"/>
</dbReference>
<dbReference type="EMBL" id="CAJNOR010001402">
    <property type="protein sequence ID" value="CAF1136834.1"/>
    <property type="molecule type" value="Genomic_DNA"/>
</dbReference>
<keyword evidence="4" id="KW-1185">Reference proteome</keyword>
<comment type="caution">
    <text evidence="3">The sequence shown here is derived from an EMBL/GenBank/DDBJ whole genome shotgun (WGS) entry which is preliminary data.</text>
</comment>
<protein>
    <submittedName>
        <fullName evidence="3">Uncharacterized protein</fullName>
    </submittedName>
</protein>
<dbReference type="PANTHER" id="PTHR43313:SF1">
    <property type="entry name" value="3BETA-HYDROXYSTEROID DEHYDROGENASE DHS-16"/>
    <property type="match status" value="1"/>
</dbReference>
<evidence type="ECO:0000313" key="4">
    <source>
        <dbReference type="Proteomes" id="UP000663828"/>
    </source>
</evidence>
<dbReference type="SUPFAM" id="SSF51735">
    <property type="entry name" value="NAD(P)-binding Rossmann-fold domains"/>
    <property type="match status" value="1"/>
</dbReference>
<comment type="similarity">
    <text evidence="2">Belongs to the short-chain dehydrogenases/reductases (SDR) family.</text>
</comment>
<dbReference type="PRINTS" id="PR00080">
    <property type="entry name" value="SDRFAMILY"/>
</dbReference>
<dbReference type="PRINTS" id="PR00081">
    <property type="entry name" value="GDHRDH"/>
</dbReference>
<dbReference type="Pfam" id="PF00106">
    <property type="entry name" value="adh_short"/>
    <property type="match status" value="1"/>
</dbReference>
<dbReference type="Gene3D" id="3.40.50.720">
    <property type="entry name" value="NAD(P)-binding Rossmann-like Domain"/>
    <property type="match status" value="1"/>
</dbReference>
<proteinExistence type="inferred from homology"/>
<sequence length="325" mass="37266">MLMILILIIIVYGSYRLYQHLYPTPEINPHGKYVLITGCDTGFGRTLAIELDKQGFHILAGIYNSDNQKALENELSSRATVFSLDITQPTQVDAAYQLVKTKTDTLHALVNNAGIDQDGLIDWISLDFMRRMMEVNYFGHVNMTKTFLPLLIKKRNSRVINICSVAGYIVAPSMSSYCASKYALEAFSDCLRREMHPWGLHVSIIEPGYMRTPIIEGQVETMRKMWNGLREDVRERWGEDYLTNLMDKRTNNVFIYFAEDPRKVVRALQHAVANTVPHIRYRPGWQSSLLFFPLSMIPAGITDFILYRGRGRNVTPSGVYQQIKE</sequence>
<reference evidence="3" key="1">
    <citation type="submission" date="2021-02" db="EMBL/GenBank/DDBJ databases">
        <authorList>
            <person name="Nowell W R."/>
        </authorList>
    </citation>
    <scope>NUCLEOTIDE SEQUENCE</scope>
</reference>
<organism evidence="3 4">
    <name type="scientific">Adineta ricciae</name>
    <name type="common">Rotifer</name>
    <dbReference type="NCBI Taxonomy" id="249248"/>
    <lineage>
        <taxon>Eukaryota</taxon>
        <taxon>Metazoa</taxon>
        <taxon>Spiralia</taxon>
        <taxon>Gnathifera</taxon>
        <taxon>Rotifera</taxon>
        <taxon>Eurotatoria</taxon>
        <taxon>Bdelloidea</taxon>
        <taxon>Adinetida</taxon>
        <taxon>Adinetidae</taxon>
        <taxon>Adineta</taxon>
    </lineage>
</organism>
<dbReference type="Proteomes" id="UP000663828">
    <property type="component" value="Unassembled WGS sequence"/>
</dbReference>
<keyword evidence="1" id="KW-0560">Oxidoreductase</keyword>